<dbReference type="PANTHER" id="PTHR34413:SF2">
    <property type="entry name" value="PROPHAGE TAIL FIBER ASSEMBLY PROTEIN HOMOLOG TFAE-RELATED"/>
    <property type="match status" value="1"/>
</dbReference>
<evidence type="ECO:0000259" key="3">
    <source>
        <dbReference type="Pfam" id="PF20454"/>
    </source>
</evidence>
<feature type="domain" description="Terminase large subunit GpA endonuclease" evidence="3">
    <location>
        <begin position="301"/>
        <end position="592"/>
    </location>
</feature>
<protein>
    <submittedName>
        <fullName evidence="4">Phage terminase large subunit family protein</fullName>
    </submittedName>
</protein>
<dbReference type="EMBL" id="JAKLTR010000006">
    <property type="protein sequence ID" value="MCG2614886.1"/>
    <property type="molecule type" value="Genomic_DNA"/>
</dbReference>
<feature type="region of interest" description="Disordered" evidence="1">
    <location>
        <begin position="644"/>
        <end position="665"/>
    </location>
</feature>
<dbReference type="InterPro" id="IPR027417">
    <property type="entry name" value="P-loop_NTPase"/>
</dbReference>
<reference evidence="4" key="1">
    <citation type="submission" date="2022-01" db="EMBL/GenBank/DDBJ databases">
        <authorList>
            <person name="Jo J.-H."/>
            <person name="Im W.-T."/>
        </authorList>
    </citation>
    <scope>NUCLEOTIDE SEQUENCE</scope>
    <source>
        <strain evidence="4">NA20</strain>
    </source>
</reference>
<evidence type="ECO:0000259" key="2">
    <source>
        <dbReference type="Pfam" id="PF05876"/>
    </source>
</evidence>
<name>A0ABS9KRE3_9BACT</name>
<dbReference type="PANTHER" id="PTHR34413">
    <property type="entry name" value="PROPHAGE TAIL FIBER ASSEMBLY PROTEIN HOMOLOG TFAE-RELATED-RELATED"/>
    <property type="match status" value="1"/>
</dbReference>
<evidence type="ECO:0000256" key="1">
    <source>
        <dbReference type="SAM" id="MobiDB-lite"/>
    </source>
</evidence>
<dbReference type="InterPro" id="IPR008866">
    <property type="entry name" value="Phage_lambda_GpA-like"/>
</dbReference>
<dbReference type="Gene3D" id="3.40.50.300">
    <property type="entry name" value="P-loop containing nucleotide triphosphate hydrolases"/>
    <property type="match status" value="1"/>
</dbReference>
<dbReference type="InterPro" id="IPR051220">
    <property type="entry name" value="TFA_Chaperone"/>
</dbReference>
<dbReference type="Pfam" id="PF20454">
    <property type="entry name" value="GpA_nuclease"/>
    <property type="match status" value="1"/>
</dbReference>
<dbReference type="Proteomes" id="UP001165367">
    <property type="component" value="Unassembled WGS sequence"/>
</dbReference>
<dbReference type="Pfam" id="PF05876">
    <property type="entry name" value="GpA_ATPase"/>
    <property type="match status" value="1"/>
</dbReference>
<evidence type="ECO:0000313" key="4">
    <source>
        <dbReference type="EMBL" id="MCG2614886.1"/>
    </source>
</evidence>
<organism evidence="4 5">
    <name type="scientific">Terrimonas ginsenosidimutans</name>
    <dbReference type="NCBI Taxonomy" id="2908004"/>
    <lineage>
        <taxon>Bacteria</taxon>
        <taxon>Pseudomonadati</taxon>
        <taxon>Bacteroidota</taxon>
        <taxon>Chitinophagia</taxon>
        <taxon>Chitinophagales</taxon>
        <taxon>Chitinophagaceae</taxon>
        <taxon>Terrimonas</taxon>
    </lineage>
</organism>
<dbReference type="HAMAP" id="MF_04144">
    <property type="entry name" value="TERL_LAMBDA"/>
    <property type="match status" value="1"/>
</dbReference>
<dbReference type="RefSeq" id="WP_237871716.1">
    <property type="nucleotide sequence ID" value="NZ_JAKLTR010000006.1"/>
</dbReference>
<dbReference type="InterPro" id="IPR046453">
    <property type="entry name" value="GpA_ATPase"/>
</dbReference>
<sequence length="665" mass="76279">MKNSLSGVKDLLLIAKFILNLRPEPRITVSEWADKNRYLDSKASAEPGLYKTSRTPYVRQIADDLSVTSIIRYVVVMKGAQVGLTELGNNWTGYIIDCAPGPMLSVQPTISMMERNSKMRIAPMIENSPTLREKIKSPRQRDSGNTIGQKEFPGGVLIMTGAESASALRSMPARYVMADECDAYPGDVDGEGSPMSLMEKRTSTYSNKKFLKISTPTLQGASVIEAEFLLTDQRYFHVPCPHCGGLQYLKFPRLKWEGKDYDNVAYICEHCEEPIPERFKGEMLANGKWIATVPENASTYTVGYHVSALYSPPGWKSWAEIAEEWVKAQGDDNKLKSFYNTILGETWKVKTDAPEWESLQQRAIDYPLNRPFKNVAIITAGVDVQADRLEVEIVGWMEGRTSQHIDYRVLLGDTMKPEVWRELDKIANERFLRQDGTYMGIRMIAIDSGYISATVYKWAKKYGFGRVVPIKGQEKLQQYFSPPRAVDVTKHGKKVGKQKVWHIGVSFIKTETYSFFRQTIDPETNYVPEGFCYFPKRDTHYFRGLTAEVIQITKNKKNGFFKYEWVKKYERNEPLDCRVYARAAAAIVGIDNWKPERWERERDYSLTHDSQEPIPEIEKKAEETKFEIKEITSEQEKHIEDIATPTQITKQLKQPRLKKQSFWGR</sequence>
<keyword evidence="5" id="KW-1185">Reference proteome</keyword>
<gene>
    <name evidence="4" type="ORF">LZZ85_11360</name>
</gene>
<comment type="caution">
    <text evidence="4">The sequence shown here is derived from an EMBL/GenBank/DDBJ whole genome shotgun (WGS) entry which is preliminary data.</text>
</comment>
<accession>A0ABS9KRE3</accession>
<evidence type="ECO:0000313" key="5">
    <source>
        <dbReference type="Proteomes" id="UP001165367"/>
    </source>
</evidence>
<dbReference type="InterPro" id="IPR046454">
    <property type="entry name" value="GpA_endonuclease"/>
</dbReference>
<feature type="domain" description="Phage terminase large subunit GpA ATPase" evidence="2">
    <location>
        <begin position="44"/>
        <end position="289"/>
    </location>
</feature>
<proteinExistence type="inferred from homology"/>